<dbReference type="OrthoDB" id="2678901at2"/>
<comment type="similarity">
    <text evidence="2">Belongs to the FliJ family.</text>
</comment>
<keyword evidence="13" id="KW-1185">Reference proteome</keyword>
<keyword evidence="5" id="KW-1003">Cell membrane</keyword>
<dbReference type="InterPro" id="IPR012823">
    <property type="entry name" value="Flagell_FliJ"/>
</dbReference>
<dbReference type="GO" id="GO:0015031">
    <property type="term" value="P:protein transport"/>
    <property type="evidence" value="ECO:0007669"/>
    <property type="project" value="UniProtKB-KW"/>
</dbReference>
<keyword evidence="10" id="KW-1006">Bacterial flagellum protein export</keyword>
<dbReference type="Proteomes" id="UP000266340">
    <property type="component" value="Unassembled WGS sequence"/>
</dbReference>
<evidence type="ECO:0000256" key="1">
    <source>
        <dbReference type="ARBA" id="ARBA00004413"/>
    </source>
</evidence>
<keyword evidence="7" id="KW-1005">Bacterial flagellum biogenesis</keyword>
<protein>
    <recommendedName>
        <fullName evidence="3">Flagellar FliJ protein</fullName>
    </recommendedName>
</protein>
<dbReference type="InterPro" id="IPR053716">
    <property type="entry name" value="Flag_assembly_chemotaxis_eff"/>
</dbReference>
<dbReference type="GO" id="GO:0006935">
    <property type="term" value="P:chemotaxis"/>
    <property type="evidence" value="ECO:0007669"/>
    <property type="project" value="UniProtKB-KW"/>
</dbReference>
<evidence type="ECO:0000313" key="12">
    <source>
        <dbReference type="EMBL" id="RIE03285.1"/>
    </source>
</evidence>
<dbReference type="EMBL" id="QXJM01000037">
    <property type="protein sequence ID" value="RIE03285.1"/>
    <property type="molecule type" value="Genomic_DNA"/>
</dbReference>
<evidence type="ECO:0000313" key="13">
    <source>
        <dbReference type="Proteomes" id="UP000266340"/>
    </source>
</evidence>
<proteinExistence type="inferred from homology"/>
<dbReference type="Pfam" id="PF02050">
    <property type="entry name" value="FliJ"/>
    <property type="match status" value="1"/>
</dbReference>
<dbReference type="NCBIfam" id="TIGR02473">
    <property type="entry name" value="flagell_FliJ"/>
    <property type="match status" value="1"/>
</dbReference>
<keyword evidence="9" id="KW-0472">Membrane</keyword>
<keyword evidence="11" id="KW-0175">Coiled coil</keyword>
<evidence type="ECO:0000256" key="7">
    <source>
        <dbReference type="ARBA" id="ARBA00022795"/>
    </source>
</evidence>
<evidence type="ECO:0000256" key="9">
    <source>
        <dbReference type="ARBA" id="ARBA00023136"/>
    </source>
</evidence>
<dbReference type="AlphaFoldDB" id="A0A398CLH9"/>
<evidence type="ECO:0000256" key="11">
    <source>
        <dbReference type="SAM" id="Coils"/>
    </source>
</evidence>
<evidence type="ECO:0000256" key="8">
    <source>
        <dbReference type="ARBA" id="ARBA00022927"/>
    </source>
</evidence>
<evidence type="ECO:0000256" key="4">
    <source>
        <dbReference type="ARBA" id="ARBA00022448"/>
    </source>
</evidence>
<keyword evidence="12" id="KW-0966">Cell projection</keyword>
<name>A0A398CLH9_9BACL</name>
<dbReference type="GO" id="GO:0044781">
    <property type="term" value="P:bacterial-type flagellum organization"/>
    <property type="evidence" value="ECO:0007669"/>
    <property type="project" value="UniProtKB-KW"/>
</dbReference>
<reference evidence="12 13" key="1">
    <citation type="submission" date="2018-09" db="EMBL/GenBank/DDBJ databases">
        <title>Cohnella cavernae sp. nov., isolated from a karst cave.</title>
        <authorList>
            <person name="Zhu H."/>
        </authorList>
    </citation>
    <scope>NUCLEOTIDE SEQUENCE [LARGE SCALE GENOMIC DNA]</scope>
    <source>
        <strain evidence="12 13">K2E09-144</strain>
    </source>
</reference>
<comment type="caution">
    <text evidence="12">The sequence shown here is derived from an EMBL/GenBank/DDBJ whole genome shotgun (WGS) entry which is preliminary data.</text>
</comment>
<organism evidence="12 13">
    <name type="scientific">Cohnella faecalis</name>
    <dbReference type="NCBI Taxonomy" id="2315694"/>
    <lineage>
        <taxon>Bacteria</taxon>
        <taxon>Bacillati</taxon>
        <taxon>Bacillota</taxon>
        <taxon>Bacilli</taxon>
        <taxon>Bacillales</taxon>
        <taxon>Paenibacillaceae</taxon>
        <taxon>Cohnella</taxon>
    </lineage>
</organism>
<dbReference type="GO" id="GO:0009288">
    <property type="term" value="C:bacterial-type flagellum"/>
    <property type="evidence" value="ECO:0007669"/>
    <property type="project" value="InterPro"/>
</dbReference>
<sequence>MRFRYSMQKIVDLKGSEKSMAEWEYAASLGRLRAEEERLEQLLNERESVESRLVAASSEPIPLSELLTLQQYIDVLNERIRRQRNGVETAADQAGECRNRLKDRMVDEKVWLNAREKALVRFRTEWLAKEQNELDEIAITRAAAAASG</sequence>
<gene>
    <name evidence="12" type="primary">fliJ</name>
    <name evidence="12" type="ORF">D3H35_11385</name>
</gene>
<keyword evidence="8" id="KW-0653">Protein transport</keyword>
<dbReference type="RefSeq" id="WP_119149390.1">
    <property type="nucleotide sequence ID" value="NZ_JBHSOV010000024.1"/>
</dbReference>
<dbReference type="Gene3D" id="1.10.287.1700">
    <property type="match status" value="1"/>
</dbReference>
<comment type="subcellular location">
    <subcellularLocation>
        <location evidence="1">Cell membrane</location>
        <topology evidence="1">Peripheral membrane protein</topology>
        <orientation evidence="1">Cytoplasmic side</orientation>
    </subcellularLocation>
</comment>
<evidence type="ECO:0000256" key="2">
    <source>
        <dbReference type="ARBA" id="ARBA00010004"/>
    </source>
</evidence>
<evidence type="ECO:0000256" key="10">
    <source>
        <dbReference type="ARBA" id="ARBA00023225"/>
    </source>
</evidence>
<evidence type="ECO:0000256" key="5">
    <source>
        <dbReference type="ARBA" id="ARBA00022475"/>
    </source>
</evidence>
<feature type="coiled-coil region" evidence="11">
    <location>
        <begin position="25"/>
        <end position="59"/>
    </location>
</feature>
<dbReference type="GO" id="GO:0071973">
    <property type="term" value="P:bacterial-type flagellum-dependent cell motility"/>
    <property type="evidence" value="ECO:0007669"/>
    <property type="project" value="InterPro"/>
</dbReference>
<keyword evidence="12" id="KW-0282">Flagellum</keyword>
<keyword evidence="4" id="KW-0813">Transport</keyword>
<keyword evidence="12" id="KW-0969">Cilium</keyword>
<evidence type="ECO:0000256" key="3">
    <source>
        <dbReference type="ARBA" id="ARBA00020392"/>
    </source>
</evidence>
<keyword evidence="6" id="KW-0145">Chemotaxis</keyword>
<accession>A0A398CLH9</accession>
<dbReference type="GO" id="GO:0005886">
    <property type="term" value="C:plasma membrane"/>
    <property type="evidence" value="ECO:0007669"/>
    <property type="project" value="UniProtKB-SubCell"/>
</dbReference>
<evidence type="ECO:0000256" key="6">
    <source>
        <dbReference type="ARBA" id="ARBA00022500"/>
    </source>
</evidence>